<evidence type="ECO:0000256" key="1">
    <source>
        <dbReference type="SAM" id="MobiDB-lite"/>
    </source>
</evidence>
<dbReference type="Gene3D" id="2.180.10.10">
    <property type="entry name" value="RHS repeat-associated core"/>
    <property type="match status" value="1"/>
</dbReference>
<evidence type="ECO:0000313" key="3">
    <source>
        <dbReference type="Proteomes" id="UP001206067"/>
    </source>
</evidence>
<dbReference type="InterPro" id="IPR022385">
    <property type="entry name" value="Rhs_assc_core"/>
</dbReference>
<keyword evidence="3" id="KW-1185">Reference proteome</keyword>
<reference evidence="2 3" key="1">
    <citation type="submission" date="2022-08" db="EMBL/GenBank/DDBJ databases">
        <title>Polyphasic taxonomy analysis of Qipengyuania sp.RS5-5.</title>
        <authorList>
            <person name="Xamxidin M."/>
            <person name="Wu M."/>
        </authorList>
    </citation>
    <scope>NUCLEOTIDE SEQUENCE [LARGE SCALE GENOMIC DNA]</scope>
    <source>
        <strain evidence="2 3">RS5-5</strain>
    </source>
</reference>
<dbReference type="PANTHER" id="PTHR32305">
    <property type="match status" value="1"/>
</dbReference>
<feature type="region of interest" description="Disordered" evidence="1">
    <location>
        <begin position="344"/>
        <end position="379"/>
    </location>
</feature>
<dbReference type="PRINTS" id="PR00394">
    <property type="entry name" value="RHSPROTEIN"/>
</dbReference>
<dbReference type="PANTHER" id="PTHR32305:SF15">
    <property type="entry name" value="PROTEIN RHSA-RELATED"/>
    <property type="match status" value="1"/>
</dbReference>
<sequence>MSRTASLAHDLRNTAGDVTYGYSYIPSGQLGSVSRSNDAYAYTGSDDITRSYLTNGLNQYENDGEVGFCYDPNGNLTADGQYVYLYDLENRLVEMRVQGSGNANCAALSYAGDKRAELRYDPLGRLYRVENFITSGGTNYSNAFTRFLYDGDAMVAEYDVNGTMLRRYIHGTNADADDPLIWYEGSGVIPGARRFLLANHQGSIVAVTDHTGTLLAANSYDEYGMQGCGACNDIPTRGRFRYTGQAWLAELGLYYYKARVYSPRLGRFLQVDPIGYEDQFNLYAYVGNDPVNGVDPTGKRARTGAVAVAEACVASRWGALACAAGVAVVGGAAATVSRQNAVTANRPRLVSTPLPPREKRSQAARETAREESSENKPNEVVFHRLQSAADSAIMASSGMLAGKAPRGSNIPTAQAYVGPLPPNARGIEFTTVVPPAAGTPPHEARWRLGQPGVSEMEIQGEEYAVIPIKVVRIGVKVD</sequence>
<gene>
    <name evidence="2" type="ORF">NSO95_03720</name>
</gene>
<dbReference type="RefSeq" id="WP_257594812.1">
    <property type="nucleotide sequence ID" value="NZ_JANKHH010000003.1"/>
</dbReference>
<comment type="caution">
    <text evidence="2">The sequence shown here is derived from an EMBL/GenBank/DDBJ whole genome shotgun (WGS) entry which is preliminary data.</text>
</comment>
<dbReference type="InterPro" id="IPR050708">
    <property type="entry name" value="T6SS_VgrG/RHS"/>
</dbReference>
<organism evidence="2 3">
    <name type="scientific">Parerythrobacter lacustris</name>
    <dbReference type="NCBI Taxonomy" id="2969984"/>
    <lineage>
        <taxon>Bacteria</taxon>
        <taxon>Pseudomonadati</taxon>
        <taxon>Pseudomonadota</taxon>
        <taxon>Alphaproteobacteria</taxon>
        <taxon>Sphingomonadales</taxon>
        <taxon>Erythrobacteraceae</taxon>
        <taxon>Parerythrobacter</taxon>
    </lineage>
</organism>
<evidence type="ECO:0000313" key="2">
    <source>
        <dbReference type="EMBL" id="MCR2833042.1"/>
    </source>
</evidence>
<name>A0ABT1XRJ5_9SPHN</name>
<dbReference type="Proteomes" id="UP001206067">
    <property type="component" value="Unassembled WGS sequence"/>
</dbReference>
<dbReference type="NCBIfam" id="TIGR03696">
    <property type="entry name" value="Rhs_assc_core"/>
    <property type="match status" value="1"/>
</dbReference>
<protein>
    <submittedName>
        <fullName evidence="2">RHS repeat-associated core domain-containing protein</fullName>
    </submittedName>
</protein>
<proteinExistence type="predicted"/>
<dbReference type="EMBL" id="JANKHH010000003">
    <property type="protein sequence ID" value="MCR2833042.1"/>
    <property type="molecule type" value="Genomic_DNA"/>
</dbReference>
<feature type="compositionally biased region" description="Basic and acidic residues" evidence="1">
    <location>
        <begin position="356"/>
        <end position="377"/>
    </location>
</feature>
<accession>A0ABT1XRJ5</accession>